<dbReference type="Pfam" id="PF26013">
    <property type="entry name" value="DUF8004"/>
    <property type="match status" value="1"/>
</dbReference>
<feature type="region of interest" description="Disordered" evidence="1">
    <location>
        <begin position="738"/>
        <end position="770"/>
    </location>
</feature>
<dbReference type="EMBL" id="MU251450">
    <property type="protein sequence ID" value="KAG9234850.1"/>
    <property type="molecule type" value="Genomic_DNA"/>
</dbReference>
<keyword evidence="4" id="KW-1185">Reference proteome</keyword>
<feature type="region of interest" description="Disordered" evidence="1">
    <location>
        <begin position="662"/>
        <end position="725"/>
    </location>
</feature>
<evidence type="ECO:0000313" key="4">
    <source>
        <dbReference type="Proteomes" id="UP000824998"/>
    </source>
</evidence>
<dbReference type="AlphaFoldDB" id="A0A9P7YJS4"/>
<dbReference type="Proteomes" id="UP000824998">
    <property type="component" value="Unassembled WGS sequence"/>
</dbReference>
<feature type="region of interest" description="Disordered" evidence="1">
    <location>
        <begin position="1"/>
        <end position="33"/>
    </location>
</feature>
<feature type="domain" description="DUF8004" evidence="2">
    <location>
        <begin position="214"/>
        <end position="303"/>
    </location>
</feature>
<gene>
    <name evidence="3" type="ORF">BJ875DRAFT_292121</name>
</gene>
<feature type="compositionally biased region" description="Low complexity" evidence="1">
    <location>
        <begin position="745"/>
        <end position="755"/>
    </location>
</feature>
<dbReference type="PANTHER" id="PTHR39601">
    <property type="entry name" value="CHORIOGENIN HMINOR"/>
    <property type="match status" value="1"/>
</dbReference>
<reference evidence="3" key="1">
    <citation type="journal article" date="2021" name="IMA Fungus">
        <title>Genomic characterization of three marine fungi, including Emericellopsis atlantica sp. nov. with signatures of a generalist lifestyle and marine biomass degradation.</title>
        <authorList>
            <person name="Hagestad O.C."/>
            <person name="Hou L."/>
            <person name="Andersen J.H."/>
            <person name="Hansen E.H."/>
            <person name="Altermark B."/>
            <person name="Li C."/>
            <person name="Kuhnert E."/>
            <person name="Cox R.J."/>
            <person name="Crous P.W."/>
            <person name="Spatafora J.W."/>
            <person name="Lail K."/>
            <person name="Amirebrahimi M."/>
            <person name="Lipzen A."/>
            <person name="Pangilinan J."/>
            <person name="Andreopoulos W."/>
            <person name="Hayes R.D."/>
            <person name="Ng V."/>
            <person name="Grigoriev I.V."/>
            <person name="Jackson S.A."/>
            <person name="Sutton T.D.S."/>
            <person name="Dobson A.D.W."/>
            <person name="Rama T."/>
        </authorList>
    </citation>
    <scope>NUCLEOTIDE SEQUENCE</scope>
    <source>
        <strain evidence="3">TRa018bII</strain>
    </source>
</reference>
<protein>
    <recommendedName>
        <fullName evidence="2">DUF8004 domain-containing protein</fullName>
    </recommendedName>
</protein>
<proteinExistence type="predicted"/>
<dbReference type="OrthoDB" id="4114825at2759"/>
<evidence type="ECO:0000313" key="3">
    <source>
        <dbReference type="EMBL" id="KAG9234850.1"/>
    </source>
</evidence>
<accession>A0A9P7YJS4</accession>
<feature type="compositionally biased region" description="Polar residues" evidence="1">
    <location>
        <begin position="678"/>
        <end position="690"/>
    </location>
</feature>
<feature type="compositionally biased region" description="Polar residues" evidence="1">
    <location>
        <begin position="1"/>
        <end position="11"/>
    </location>
</feature>
<feature type="compositionally biased region" description="Low complexity" evidence="1">
    <location>
        <begin position="702"/>
        <end position="719"/>
    </location>
</feature>
<dbReference type="InterPro" id="IPR058317">
    <property type="entry name" value="DUF8004"/>
</dbReference>
<evidence type="ECO:0000259" key="2">
    <source>
        <dbReference type="Pfam" id="PF26013"/>
    </source>
</evidence>
<dbReference type="PANTHER" id="PTHR39601:SF1">
    <property type="entry name" value="CHORIOGENIN HMINOR"/>
    <property type="match status" value="1"/>
</dbReference>
<feature type="region of interest" description="Disordered" evidence="1">
    <location>
        <begin position="403"/>
        <end position="424"/>
    </location>
</feature>
<organism evidence="3 4">
    <name type="scientific">Amylocarpus encephaloides</name>
    <dbReference type="NCBI Taxonomy" id="45428"/>
    <lineage>
        <taxon>Eukaryota</taxon>
        <taxon>Fungi</taxon>
        <taxon>Dikarya</taxon>
        <taxon>Ascomycota</taxon>
        <taxon>Pezizomycotina</taxon>
        <taxon>Leotiomycetes</taxon>
        <taxon>Helotiales</taxon>
        <taxon>Helotiales incertae sedis</taxon>
        <taxon>Amylocarpus</taxon>
    </lineage>
</organism>
<feature type="compositionally biased region" description="Basic and acidic residues" evidence="1">
    <location>
        <begin position="15"/>
        <end position="33"/>
    </location>
</feature>
<comment type="caution">
    <text evidence="3">The sequence shown here is derived from an EMBL/GenBank/DDBJ whole genome shotgun (WGS) entry which is preliminary data.</text>
</comment>
<sequence>MTTPRLLSPASSEKAWPERNTHTEEGQESFPRREFPLYKGVTARPLGWKRGWKGASRVPQLASTARDMKIRKWDGAARMSTEWDGLRRDPDLWYGAGDCLVHLYGKGHSRRAPTFKVPIANLTAVNASPLLKRFLVERIDPGPSRDGPSHHELYIPPPTSAERGQVFLYHIATRNFFAWVFGKSLVGSHLGGALVGLLNSMNGFRSNGENHVRALLDYIGEEGYDDMRNSPDHALGILFFAEHFRFKDMWIDAFAHCVGMNERLIASPGFEYMSRTSRAMVTRARYEMDLRLDVCGQRVGTFLTDELSNAHLGLPPAARAHLDTFRSFLQTYYVAKLGYYPPSIEGGRGAFPPSILKQMASEFQTLFDFLVDTSLTSSDPTPLDHQGGLCVLQNVQSFDQRFKHHAQHHPQPLLPNPEDGHSPKSAIRKRFSWAKRNQTAPDRRLATYAALSKATNRRNSSPDEGTLVRAYRGFEKDTVFSPNQAEKHDQLSHADARKVRWILIYSVLQTLLSATKVPDQVRDTQNVGYHLCVFTTGAPPWNDDRPLETLLRTQTDWTRMDDERTRRTAEETEQTPITRVEIKPDLDWNPITHRSSYARARSKHTGITLSKHGFVRRASSSLSNTAELQHPRPNRISYHEILVHGYGNGTNHVHISTERLPTLAPSAEPAREASSDSHASSTAGLSSRGSHPSDEEGGNHESLSPPSSVSQSRRASPASIDETKTPIRAFLDHHRGGNALGMARVPSSASPASSYDGDDDDPPVIGPEPLQLRKTLIPVYGRSI</sequence>
<evidence type="ECO:0000256" key="1">
    <source>
        <dbReference type="SAM" id="MobiDB-lite"/>
    </source>
</evidence>
<name>A0A9P7YJS4_9HELO</name>